<dbReference type="RefSeq" id="WP_182123674.1">
    <property type="nucleotide sequence ID" value="NZ_JACGLS010000001.1"/>
</dbReference>
<dbReference type="Proteomes" id="UP000563906">
    <property type="component" value="Unassembled WGS sequence"/>
</dbReference>
<dbReference type="AlphaFoldDB" id="A0A839AN44"/>
<organism evidence="1 2">
    <name type="scientific">Tenacibaculum pelagium</name>
    <dbReference type="NCBI Taxonomy" id="2759527"/>
    <lineage>
        <taxon>Bacteria</taxon>
        <taxon>Pseudomonadati</taxon>
        <taxon>Bacteroidota</taxon>
        <taxon>Flavobacteriia</taxon>
        <taxon>Flavobacteriales</taxon>
        <taxon>Flavobacteriaceae</taxon>
        <taxon>Tenacibaculum</taxon>
    </lineage>
</organism>
<proteinExistence type="predicted"/>
<gene>
    <name evidence="1" type="ORF">H3Z83_01300</name>
</gene>
<comment type="caution">
    <text evidence="1">The sequence shown here is derived from an EMBL/GenBank/DDBJ whole genome shotgun (WGS) entry which is preliminary data.</text>
</comment>
<evidence type="ECO:0000313" key="2">
    <source>
        <dbReference type="Proteomes" id="UP000563906"/>
    </source>
</evidence>
<keyword evidence="2" id="KW-1185">Reference proteome</keyword>
<accession>A0A839AN44</accession>
<evidence type="ECO:0000313" key="1">
    <source>
        <dbReference type="EMBL" id="MBA6155161.1"/>
    </source>
</evidence>
<sequence>MKSVFFIRTSLEMLGAIEARKQFKIADTLLIIKSNKREDGTINFLIEKSGDWNNIIRTKKKTSYGVSWLKLVKKLKKEKYQYLFTRAFPIASYFVNNLNYKKLYILDDGAATIAIAKEYKATGNLTKRFSLFKGKNKVGFKYDLIQKIYASNKIKIDEDVTDVNFFTFYNLPNYENHEYIQNDFTWLHSLKKDSKKEESNKVYLIGTAVVDSKILLFEDYFTTLKRISEFYKDKEILYIPHKREDNKELKILEKELSFKIRRNKFNIELDFLLNNEYPTHITGTISTALITLKGIYKESIIDFFNFDDTKIIENKKKVIIDVYKYQEKYINYNKLDY</sequence>
<dbReference type="EMBL" id="JACGLS010000001">
    <property type="protein sequence ID" value="MBA6155161.1"/>
    <property type="molecule type" value="Genomic_DNA"/>
</dbReference>
<protein>
    <submittedName>
        <fullName evidence="1">Uncharacterized protein</fullName>
    </submittedName>
</protein>
<name>A0A839AN44_9FLAO</name>
<reference evidence="1 2" key="1">
    <citation type="submission" date="2020-07" db="EMBL/GenBank/DDBJ databases">
        <title>Bacterium isolated from marine sediment.</title>
        <authorList>
            <person name="Shang D."/>
            <person name="Du Z.-J."/>
        </authorList>
    </citation>
    <scope>NUCLEOTIDE SEQUENCE [LARGE SCALE GENOMIC DNA]</scope>
    <source>
        <strain evidence="1 2">S7007</strain>
    </source>
</reference>